<dbReference type="Proteomes" id="UP000485058">
    <property type="component" value="Unassembled WGS sequence"/>
</dbReference>
<gene>
    <name evidence="1" type="ORF">HaLaN_28803</name>
</gene>
<accession>A0A6A0ABT0</accession>
<evidence type="ECO:0000313" key="1">
    <source>
        <dbReference type="EMBL" id="GFH30032.1"/>
    </source>
</evidence>
<reference evidence="1 2" key="1">
    <citation type="submission" date="2020-02" db="EMBL/GenBank/DDBJ databases">
        <title>Draft genome sequence of Haematococcus lacustris strain NIES-144.</title>
        <authorList>
            <person name="Morimoto D."/>
            <person name="Nakagawa S."/>
            <person name="Yoshida T."/>
            <person name="Sawayama S."/>
        </authorList>
    </citation>
    <scope>NUCLEOTIDE SEQUENCE [LARGE SCALE GENOMIC DNA]</scope>
    <source>
        <strain evidence="1 2">NIES-144</strain>
    </source>
</reference>
<evidence type="ECO:0000313" key="2">
    <source>
        <dbReference type="Proteomes" id="UP000485058"/>
    </source>
</evidence>
<keyword evidence="2" id="KW-1185">Reference proteome</keyword>
<feature type="non-terminal residue" evidence="1">
    <location>
        <position position="70"/>
    </location>
</feature>
<proteinExistence type="predicted"/>
<organism evidence="1 2">
    <name type="scientific">Haematococcus lacustris</name>
    <name type="common">Green alga</name>
    <name type="synonym">Haematococcus pluvialis</name>
    <dbReference type="NCBI Taxonomy" id="44745"/>
    <lineage>
        <taxon>Eukaryota</taxon>
        <taxon>Viridiplantae</taxon>
        <taxon>Chlorophyta</taxon>
        <taxon>core chlorophytes</taxon>
        <taxon>Chlorophyceae</taxon>
        <taxon>CS clade</taxon>
        <taxon>Chlamydomonadales</taxon>
        <taxon>Haematococcaceae</taxon>
        <taxon>Haematococcus</taxon>
    </lineage>
</organism>
<dbReference type="EMBL" id="BLLF01004664">
    <property type="protein sequence ID" value="GFH30032.1"/>
    <property type="molecule type" value="Genomic_DNA"/>
</dbReference>
<comment type="caution">
    <text evidence="1">The sequence shown here is derived from an EMBL/GenBank/DDBJ whole genome shotgun (WGS) entry which is preliminary data.</text>
</comment>
<name>A0A6A0ABT0_HAELA</name>
<sequence>MHVTFLPPLLGSKARFDDIDSGRTPRVCRGSNLVTQHPVGFSILIQRPSYEAGPEFVNGVGQPNGSVGVE</sequence>
<dbReference type="AlphaFoldDB" id="A0A6A0ABT0"/>
<protein>
    <submittedName>
        <fullName evidence="1">Uncharacterized protein</fullName>
    </submittedName>
</protein>